<protein>
    <submittedName>
        <fullName evidence="9">ABC transporter permease</fullName>
    </submittedName>
</protein>
<feature type="transmembrane region" description="Helical" evidence="7">
    <location>
        <begin position="258"/>
        <end position="281"/>
    </location>
</feature>
<dbReference type="InterPro" id="IPR003838">
    <property type="entry name" value="ABC3_permease_C"/>
</dbReference>
<dbReference type="EMBL" id="RQNR01000022">
    <property type="protein sequence ID" value="RQN22653.1"/>
    <property type="molecule type" value="Genomic_DNA"/>
</dbReference>
<proteinExistence type="inferred from homology"/>
<accession>A0AAE8K608</accession>
<evidence type="ECO:0000256" key="7">
    <source>
        <dbReference type="SAM" id="Phobius"/>
    </source>
</evidence>
<comment type="subcellular location">
    <subcellularLocation>
        <location evidence="1">Cell membrane</location>
        <topology evidence="1">Multi-pass membrane protein</topology>
    </subcellularLocation>
</comment>
<evidence type="ECO:0000256" key="6">
    <source>
        <dbReference type="ARBA" id="ARBA00038076"/>
    </source>
</evidence>
<dbReference type="RefSeq" id="WP_148087210.1">
    <property type="nucleotide sequence ID" value="NZ_JASNJJ010000032.1"/>
</dbReference>
<dbReference type="Pfam" id="PF02687">
    <property type="entry name" value="FtsX"/>
    <property type="match status" value="1"/>
</dbReference>
<comment type="similarity">
    <text evidence="6">Belongs to the ABC-4 integral membrane protein family.</text>
</comment>
<name>A0AAE8K608_CLOPF</name>
<dbReference type="InterPro" id="IPR050250">
    <property type="entry name" value="Macrolide_Exporter_MacB"/>
</dbReference>
<evidence type="ECO:0000259" key="8">
    <source>
        <dbReference type="Pfam" id="PF02687"/>
    </source>
</evidence>
<evidence type="ECO:0000256" key="5">
    <source>
        <dbReference type="ARBA" id="ARBA00023136"/>
    </source>
</evidence>
<keyword evidence="2" id="KW-1003">Cell membrane</keyword>
<dbReference type="Proteomes" id="UP000273641">
    <property type="component" value="Unassembled WGS sequence"/>
</dbReference>
<feature type="transmembrane region" description="Helical" evidence="7">
    <location>
        <begin position="360"/>
        <end position="383"/>
    </location>
</feature>
<evidence type="ECO:0000256" key="2">
    <source>
        <dbReference type="ARBA" id="ARBA00022475"/>
    </source>
</evidence>
<dbReference type="GO" id="GO:0022857">
    <property type="term" value="F:transmembrane transporter activity"/>
    <property type="evidence" value="ECO:0007669"/>
    <property type="project" value="TreeGrafter"/>
</dbReference>
<organism evidence="9 10">
    <name type="scientific">Clostridium perfringens</name>
    <dbReference type="NCBI Taxonomy" id="1502"/>
    <lineage>
        <taxon>Bacteria</taxon>
        <taxon>Bacillati</taxon>
        <taxon>Bacillota</taxon>
        <taxon>Clostridia</taxon>
        <taxon>Eubacteriales</taxon>
        <taxon>Clostridiaceae</taxon>
        <taxon>Clostridium</taxon>
    </lineage>
</organism>
<feature type="transmembrane region" description="Helical" evidence="7">
    <location>
        <begin position="313"/>
        <end position="340"/>
    </location>
</feature>
<dbReference type="AlphaFoldDB" id="A0AAE8K608"/>
<feature type="transmembrane region" description="Helical" evidence="7">
    <location>
        <begin position="436"/>
        <end position="457"/>
    </location>
</feature>
<evidence type="ECO:0000256" key="1">
    <source>
        <dbReference type="ARBA" id="ARBA00004651"/>
    </source>
</evidence>
<comment type="caution">
    <text evidence="9">The sequence shown here is derived from an EMBL/GenBank/DDBJ whole genome shotgun (WGS) entry which is preliminary data.</text>
</comment>
<feature type="non-terminal residue" evidence="9">
    <location>
        <position position="558"/>
    </location>
</feature>
<keyword evidence="3 7" id="KW-0812">Transmembrane</keyword>
<dbReference type="GO" id="GO:0005886">
    <property type="term" value="C:plasma membrane"/>
    <property type="evidence" value="ECO:0007669"/>
    <property type="project" value="UniProtKB-SubCell"/>
</dbReference>
<dbReference type="PANTHER" id="PTHR30572:SF4">
    <property type="entry name" value="ABC TRANSPORTER PERMEASE YTRF"/>
    <property type="match status" value="1"/>
</dbReference>
<feature type="transmembrane region" description="Helical" evidence="7">
    <location>
        <begin position="20"/>
        <end position="40"/>
    </location>
</feature>
<evidence type="ECO:0000256" key="3">
    <source>
        <dbReference type="ARBA" id="ARBA00022692"/>
    </source>
</evidence>
<evidence type="ECO:0000313" key="10">
    <source>
        <dbReference type="Proteomes" id="UP000273641"/>
    </source>
</evidence>
<reference evidence="9 10" key="1">
    <citation type="submission" date="2018-11" db="EMBL/GenBank/DDBJ databases">
        <title>Draft genome sequences of potential pathogenic Clostridium perfringens from environmental surface water in the North West Province, South Africa.</title>
        <authorList>
            <person name="Fourie J.C.J."/>
            <person name="Sanko T.J."/>
            <person name="Bezuidenhout C."/>
            <person name="Mienie C."/>
            <person name="Adeleke R."/>
        </authorList>
    </citation>
    <scope>NUCLEOTIDE SEQUENCE [LARGE SCALE GENOMIC DNA]</scope>
    <source>
        <strain evidence="9 10">SC4-C13</strain>
    </source>
</reference>
<keyword evidence="5 7" id="KW-0472">Membrane</keyword>
<feature type="domain" description="ABC3 transporter permease C-terminal" evidence="8">
    <location>
        <begin position="264"/>
        <end position="388"/>
    </location>
</feature>
<evidence type="ECO:0000313" key="9">
    <source>
        <dbReference type="EMBL" id="RQN22653.1"/>
    </source>
</evidence>
<gene>
    <name evidence="9" type="ORF">EHZ11_15365</name>
</gene>
<evidence type="ECO:0000256" key="4">
    <source>
        <dbReference type="ARBA" id="ARBA00022989"/>
    </source>
</evidence>
<dbReference type="PANTHER" id="PTHR30572">
    <property type="entry name" value="MEMBRANE COMPONENT OF TRANSPORTER-RELATED"/>
    <property type="match status" value="1"/>
</dbReference>
<sequence>MKTISRIAYSNDKMNRTRSILIMMAICLATMLLVIISTVGNGVIHLQKSQAAGSYGSNYGLFVSADGSQLKEVNRRAEIDATGTMCTEGIIKGNEKGGFVCMDETARKMLPYNKEYELKEGKYPEKMQEIAAGRAFFRAMGYGDVKIGDTVTLDYRAGMQSEYKPEEFVVSGILYDRDEYTIEASYVAFGSQEFYDEHVAENDRQYNIYFTLNDSANVSMNNIDSVIKQIAAACGIEEKNVIVNDLYLQWVLQPSYETIAVCGVLILAIVLFSVVVIYNIFQVGIANKIQEYGKIKALGATKKQMKQLIFREGIFLTIFSIPVGLLLGFLIAKCGFNWLVEQGNLVSTGTDSMGVQNQQVSLFSLPVMLLCIFVSFLTVALALRKPMKIVSRISPIEATRYLENAETHKKGKRNGRKNVTVFSMAMANVMGNQKRTIGTILTLGLSCALFVIISNYVGNIDTEHEARLSVNHGQFELQLDYSAEYDERYPENNLDTILTDDPLNDSLIEEIKSIPGVTDVMTREIVSVNLNGTRFPAAVVSKKDFDFMRQDGDIGSMD</sequence>
<keyword evidence="4 7" id="KW-1133">Transmembrane helix</keyword>